<dbReference type="InterPro" id="IPR012925">
    <property type="entry name" value="TipAS_dom"/>
</dbReference>
<dbReference type="Pfam" id="PF07739">
    <property type="entry name" value="TipAS"/>
    <property type="match status" value="1"/>
</dbReference>
<keyword evidence="7" id="KW-1185">Reference proteome</keyword>
<dbReference type="InterPro" id="IPR009061">
    <property type="entry name" value="DNA-bd_dom_put_sf"/>
</dbReference>
<comment type="caution">
    <text evidence="6">The sequence shown here is derived from an EMBL/GenBank/DDBJ whole genome shotgun (WGS) entry which is preliminary data.</text>
</comment>
<dbReference type="PROSITE" id="PS50937">
    <property type="entry name" value="HTH_MERR_2"/>
    <property type="match status" value="1"/>
</dbReference>
<evidence type="ECO:0000256" key="4">
    <source>
        <dbReference type="ARBA" id="ARBA00023163"/>
    </source>
</evidence>
<evidence type="ECO:0000259" key="5">
    <source>
        <dbReference type="PROSITE" id="PS50937"/>
    </source>
</evidence>
<dbReference type="Gene3D" id="1.10.1660.10">
    <property type="match status" value="1"/>
</dbReference>
<dbReference type="SMART" id="SM00422">
    <property type="entry name" value="HTH_MERR"/>
    <property type="match status" value="1"/>
</dbReference>
<dbReference type="Proteomes" id="UP001595710">
    <property type="component" value="Unassembled WGS sequence"/>
</dbReference>
<sequence>MQTQPPKTIGEAAKFCHVSVKTLRHYDAIGLLKPSVRSQANYRLYTQSDLEKLHSILVYRALGLSLKQVSEILAADGLSKIALLQQQYSDLEQHIDRLTHIKSTVKEMIQKETTPMKNKQFDAFKGFDPDLYEAETREKWGHTEAYKESKKRTQHYSKDDWEQYNKKVDALNQTLAEHLKQGLPSDDSQVIETAENMRLLIDQWFYPCSKEMHANLGQMYTMDERFTAYYESIHPGLANYLMHATQANLQHSPE</sequence>
<gene>
    <name evidence="6" type="ORF">ACFOND_09185</name>
</gene>
<dbReference type="EMBL" id="JBHRYN010000011">
    <property type="protein sequence ID" value="MFC3701810.1"/>
    <property type="molecule type" value="Genomic_DNA"/>
</dbReference>
<reference evidence="7" key="1">
    <citation type="journal article" date="2019" name="Int. J. Syst. Evol. Microbiol.">
        <title>The Global Catalogue of Microorganisms (GCM) 10K type strain sequencing project: providing services to taxonomists for standard genome sequencing and annotation.</title>
        <authorList>
            <consortium name="The Broad Institute Genomics Platform"/>
            <consortium name="The Broad Institute Genome Sequencing Center for Infectious Disease"/>
            <person name="Wu L."/>
            <person name="Ma J."/>
        </authorList>
    </citation>
    <scope>NUCLEOTIDE SEQUENCE [LARGE SCALE GENOMIC DNA]</scope>
    <source>
        <strain evidence="7">CECT 8288</strain>
    </source>
</reference>
<evidence type="ECO:0000313" key="6">
    <source>
        <dbReference type="EMBL" id="MFC3701810.1"/>
    </source>
</evidence>
<organism evidence="6 7">
    <name type="scientific">Reinekea marina</name>
    <dbReference type="NCBI Taxonomy" id="1310421"/>
    <lineage>
        <taxon>Bacteria</taxon>
        <taxon>Pseudomonadati</taxon>
        <taxon>Pseudomonadota</taxon>
        <taxon>Gammaproteobacteria</taxon>
        <taxon>Oceanospirillales</taxon>
        <taxon>Saccharospirillaceae</taxon>
        <taxon>Reinekea</taxon>
    </lineage>
</organism>
<accession>A0ABV7WTP4</accession>
<dbReference type="InterPro" id="IPR000551">
    <property type="entry name" value="MerR-type_HTH_dom"/>
</dbReference>
<evidence type="ECO:0000256" key="1">
    <source>
        <dbReference type="ARBA" id="ARBA00023015"/>
    </source>
</evidence>
<keyword evidence="2" id="KW-0238">DNA-binding</keyword>
<dbReference type="InterPro" id="IPR015358">
    <property type="entry name" value="Tscrpt_reg_MerR_DNA-bd"/>
</dbReference>
<dbReference type="SUPFAM" id="SSF46955">
    <property type="entry name" value="Putative DNA-binding domain"/>
    <property type="match status" value="1"/>
</dbReference>
<evidence type="ECO:0000256" key="2">
    <source>
        <dbReference type="ARBA" id="ARBA00023125"/>
    </source>
</evidence>
<dbReference type="CDD" id="cd01106">
    <property type="entry name" value="HTH_TipAL-Mta"/>
    <property type="match status" value="1"/>
</dbReference>
<feature type="domain" description="HTH merR-type" evidence="5">
    <location>
        <begin position="8"/>
        <end position="75"/>
    </location>
</feature>
<dbReference type="Pfam" id="PF09278">
    <property type="entry name" value="MerR-DNA-bind"/>
    <property type="match status" value="1"/>
</dbReference>
<evidence type="ECO:0000313" key="7">
    <source>
        <dbReference type="Proteomes" id="UP001595710"/>
    </source>
</evidence>
<evidence type="ECO:0000256" key="3">
    <source>
        <dbReference type="ARBA" id="ARBA00023159"/>
    </source>
</evidence>
<dbReference type="Gene3D" id="1.10.490.50">
    <property type="entry name" value="Antibiotic binding domain of TipA-like multidrug resistance regulators"/>
    <property type="match status" value="1"/>
</dbReference>
<name>A0ABV7WTP4_9GAMM</name>
<keyword evidence="1" id="KW-0805">Transcription regulation</keyword>
<keyword evidence="3" id="KW-0010">Activator</keyword>
<dbReference type="InterPro" id="IPR036244">
    <property type="entry name" value="TipA-like_antibiotic-bd"/>
</dbReference>
<dbReference type="SUPFAM" id="SSF89082">
    <property type="entry name" value="Antibiotic binding domain of TipA-like multidrug resistance regulators"/>
    <property type="match status" value="1"/>
</dbReference>
<protein>
    <submittedName>
        <fullName evidence="6">MerR family transcriptional regulator</fullName>
    </submittedName>
</protein>
<dbReference type="InterPro" id="IPR047057">
    <property type="entry name" value="MerR_fam"/>
</dbReference>
<dbReference type="RefSeq" id="WP_377362842.1">
    <property type="nucleotide sequence ID" value="NZ_JBHRYN010000011.1"/>
</dbReference>
<proteinExistence type="predicted"/>
<keyword evidence="4" id="KW-0804">Transcription</keyword>
<dbReference type="PRINTS" id="PR00040">
    <property type="entry name" value="HTHMERR"/>
</dbReference>
<dbReference type="Pfam" id="PF00376">
    <property type="entry name" value="MerR"/>
    <property type="match status" value="1"/>
</dbReference>
<dbReference type="PANTHER" id="PTHR30204">
    <property type="entry name" value="REDOX-CYCLING DRUG-SENSING TRANSCRIPTIONAL ACTIVATOR SOXR"/>
    <property type="match status" value="1"/>
</dbReference>
<dbReference type="PANTHER" id="PTHR30204:SF90">
    <property type="entry name" value="HTH-TYPE TRANSCRIPTIONAL ACTIVATOR MTA"/>
    <property type="match status" value="1"/>
</dbReference>